<evidence type="ECO:0000259" key="1">
    <source>
        <dbReference type="Pfam" id="PF01425"/>
    </source>
</evidence>
<dbReference type="Proteomes" id="UP000268684">
    <property type="component" value="Chromosome III"/>
</dbReference>
<proteinExistence type="predicted"/>
<dbReference type="PANTHER" id="PTHR11895">
    <property type="entry name" value="TRANSAMIDASE"/>
    <property type="match status" value="1"/>
</dbReference>
<keyword evidence="3" id="KW-1185">Reference proteome</keyword>
<dbReference type="Gene3D" id="3.90.1300.10">
    <property type="entry name" value="Amidase signature (AS) domain"/>
    <property type="match status" value="1"/>
</dbReference>
<dbReference type="PANTHER" id="PTHR11895:SF76">
    <property type="entry name" value="INDOLEACETAMIDE HYDROLASE"/>
    <property type="match status" value="1"/>
</dbReference>
<sequence length="499" mass="53559">MNLHSLNSLSAVDARRLIAGRQISPVELLDACIAQMERVNPHVNALAATRFDLARSEARAAEQAVMRGETLGLLHGLPLGVKDLEETAGMLTTYGSPHFRNNVPSHDNALVARLRAAGAILTAKTNTPEMGAGANTRNAVWGATGNPFAAELNAGGSSGGAAVALATDMLPVCTGSDTGGSLRIPAALCGVVGFRPSPGLVPSDTRLLGWSPLTVAGPMGRTVADTRLQLAAMVGLHRGEPLGIECDSRSILDAQGIDPSTLRVGYTEDFGACDVSNDTRQTFRAKIAALSHHVGVCEPVNFELGEVDRCFDVIRAQNFIAGLKDIYEHDPNLLGQNTRANYEMGLAMSISDVVWAHAEQTRIFRRFQPIFDDYDVIVSPTCSVSPFPWQQASLTEIDGRPLENYYRWLGVTYVVSLVTNPSLSLPAGTDHADMPFGLQFIGPQRSDRRVLDIAQALEDVFARDESLKRPAPDIARLMASHAALKSIVTDPPDDSVAYR</sequence>
<accession>A0AAJ5NE51</accession>
<name>A0AAJ5NE51_9BURK</name>
<dbReference type="SUPFAM" id="SSF75304">
    <property type="entry name" value="Amidase signature (AS) enzymes"/>
    <property type="match status" value="1"/>
</dbReference>
<feature type="domain" description="Amidase" evidence="1">
    <location>
        <begin position="27"/>
        <end position="451"/>
    </location>
</feature>
<dbReference type="GO" id="GO:0016787">
    <property type="term" value="F:hydrolase activity"/>
    <property type="evidence" value="ECO:0007669"/>
    <property type="project" value="UniProtKB-KW"/>
</dbReference>
<reference evidence="2 3" key="1">
    <citation type="submission" date="2017-11" db="EMBL/GenBank/DDBJ databases">
        <authorList>
            <person name="Seth-Smith MB H."/>
        </authorList>
    </citation>
    <scope>NUCLEOTIDE SEQUENCE [LARGE SCALE GENOMIC DNA]</scope>
    <source>
        <strain evidence="2">E</strain>
    </source>
</reference>
<dbReference type="InterPro" id="IPR023631">
    <property type="entry name" value="Amidase_dom"/>
</dbReference>
<protein>
    <submittedName>
        <fullName evidence="2">Glutamyl-tRNA(Gln) amidotransferase subunit A,amidase,Allophanate hydrolase subunit 2,aspartyl/glutamyl-tRNA(Asn/Gln) amidotransferase, A subunit,Amidase</fullName>
    </submittedName>
</protein>
<dbReference type="EMBL" id="LR025744">
    <property type="protein sequence ID" value="VBB16469.1"/>
    <property type="molecule type" value="Genomic_DNA"/>
</dbReference>
<organism evidence="2 3">
    <name type="scientific">Burkholderia stabilis</name>
    <dbReference type="NCBI Taxonomy" id="95485"/>
    <lineage>
        <taxon>Bacteria</taxon>
        <taxon>Pseudomonadati</taxon>
        <taxon>Pseudomonadota</taxon>
        <taxon>Betaproteobacteria</taxon>
        <taxon>Burkholderiales</taxon>
        <taxon>Burkholderiaceae</taxon>
        <taxon>Burkholderia</taxon>
        <taxon>Burkholderia cepacia complex</taxon>
    </lineage>
</organism>
<dbReference type="RefSeq" id="WP_122172690.1">
    <property type="nucleotide sequence ID" value="NZ_LR025744.1"/>
</dbReference>
<gene>
    <name evidence="2" type="ORF">BSTAB16_6674</name>
</gene>
<dbReference type="GeneID" id="71059092"/>
<dbReference type="AlphaFoldDB" id="A0AAJ5NE51"/>
<dbReference type="Pfam" id="PF01425">
    <property type="entry name" value="Amidase"/>
    <property type="match status" value="1"/>
</dbReference>
<dbReference type="InterPro" id="IPR036928">
    <property type="entry name" value="AS_sf"/>
</dbReference>
<evidence type="ECO:0000313" key="3">
    <source>
        <dbReference type="Proteomes" id="UP000268684"/>
    </source>
</evidence>
<evidence type="ECO:0000313" key="2">
    <source>
        <dbReference type="EMBL" id="VBB16469.1"/>
    </source>
</evidence>
<keyword evidence="2" id="KW-0378">Hydrolase</keyword>
<dbReference type="InterPro" id="IPR000120">
    <property type="entry name" value="Amidase"/>
</dbReference>